<evidence type="ECO:0000256" key="1">
    <source>
        <dbReference type="SAM" id="MobiDB-lite"/>
    </source>
</evidence>
<name>A0ABM0MIZ0_SACKO</name>
<protein>
    <submittedName>
        <fullName evidence="3">Uncharacterized protein LOC102808186</fullName>
    </submittedName>
</protein>
<evidence type="ECO:0000313" key="3">
    <source>
        <dbReference type="RefSeq" id="XP_006819981.1"/>
    </source>
</evidence>
<gene>
    <name evidence="3" type="primary">LOC102808186</name>
</gene>
<dbReference type="RefSeq" id="XP_006819981.1">
    <property type="nucleotide sequence ID" value="XM_006819918.1"/>
</dbReference>
<feature type="region of interest" description="Disordered" evidence="1">
    <location>
        <begin position="29"/>
        <end position="55"/>
    </location>
</feature>
<dbReference type="GeneID" id="102808186"/>
<proteinExistence type="predicted"/>
<evidence type="ECO:0000313" key="2">
    <source>
        <dbReference type="Proteomes" id="UP000694865"/>
    </source>
</evidence>
<feature type="compositionally biased region" description="Basic and acidic residues" evidence="1">
    <location>
        <begin position="29"/>
        <end position="45"/>
    </location>
</feature>
<keyword evidence="2" id="KW-1185">Reference proteome</keyword>
<dbReference type="Proteomes" id="UP000694865">
    <property type="component" value="Unplaced"/>
</dbReference>
<organism evidence="2 3">
    <name type="scientific">Saccoglossus kowalevskii</name>
    <name type="common">Acorn worm</name>
    <dbReference type="NCBI Taxonomy" id="10224"/>
    <lineage>
        <taxon>Eukaryota</taxon>
        <taxon>Metazoa</taxon>
        <taxon>Hemichordata</taxon>
        <taxon>Enteropneusta</taxon>
        <taxon>Harrimaniidae</taxon>
        <taxon>Saccoglossus</taxon>
    </lineage>
</organism>
<reference evidence="3" key="1">
    <citation type="submission" date="2025-08" db="UniProtKB">
        <authorList>
            <consortium name="RefSeq"/>
        </authorList>
    </citation>
    <scope>IDENTIFICATION</scope>
    <source>
        <tissue evidence="3">Testes</tissue>
    </source>
</reference>
<sequence>MNSIYKSRGIVGGRFGVAEVSRNVRATERAALRKSRRGQETDKRRNIGSPLTVSSSPERKLTLVEKLALYKKEKAKKAGNAKHKKKIFKVAHIVYDDKQWFSSGQPGKIKPKAQVRNHERTRFSARLASKQKELQKKNAVAKKSTIPDCKSVFVYCHHFHSTQFSVLICLRIHSKLFFSKRNYLYNNVIDKCWNILMVF</sequence>
<accession>A0ABM0MIZ0</accession>